<comment type="caution">
    <text evidence="1">The sequence shown here is derived from an EMBL/GenBank/DDBJ whole genome shotgun (WGS) entry which is preliminary data.</text>
</comment>
<dbReference type="EMBL" id="CATOUU010000805">
    <property type="protein sequence ID" value="CAI9949899.1"/>
    <property type="molecule type" value="Genomic_DNA"/>
</dbReference>
<name>A0AA86UC78_9EUKA</name>
<dbReference type="AlphaFoldDB" id="A0AA86UC78"/>
<accession>A0AA86UC78</accession>
<organism evidence="1">
    <name type="scientific">Hexamita inflata</name>
    <dbReference type="NCBI Taxonomy" id="28002"/>
    <lineage>
        <taxon>Eukaryota</taxon>
        <taxon>Metamonada</taxon>
        <taxon>Diplomonadida</taxon>
        <taxon>Hexamitidae</taxon>
        <taxon>Hexamitinae</taxon>
        <taxon>Hexamita</taxon>
    </lineage>
</organism>
<protein>
    <submittedName>
        <fullName evidence="2">Hypothetical_protein</fullName>
    </submittedName>
</protein>
<keyword evidence="3" id="KW-1185">Reference proteome</keyword>
<evidence type="ECO:0000313" key="1">
    <source>
        <dbReference type="EMBL" id="CAI9949899.1"/>
    </source>
</evidence>
<reference evidence="1" key="1">
    <citation type="submission" date="2023-06" db="EMBL/GenBank/DDBJ databases">
        <authorList>
            <person name="Kurt Z."/>
        </authorList>
    </citation>
    <scope>NUCLEOTIDE SEQUENCE</scope>
</reference>
<dbReference type="Proteomes" id="UP001642409">
    <property type="component" value="Unassembled WGS sequence"/>
</dbReference>
<evidence type="ECO:0000313" key="3">
    <source>
        <dbReference type="Proteomes" id="UP001642409"/>
    </source>
</evidence>
<proteinExistence type="predicted"/>
<reference evidence="2 3" key="2">
    <citation type="submission" date="2024-07" db="EMBL/GenBank/DDBJ databases">
        <authorList>
            <person name="Akdeniz Z."/>
        </authorList>
    </citation>
    <scope>NUCLEOTIDE SEQUENCE [LARGE SCALE GENOMIC DNA]</scope>
</reference>
<gene>
    <name evidence="1" type="ORF">HINF_LOCUS37544</name>
    <name evidence="2" type="ORF">HINF_LOCUS45585</name>
</gene>
<dbReference type="EMBL" id="CAXDID020000198">
    <property type="protein sequence ID" value="CAL6053729.1"/>
    <property type="molecule type" value="Genomic_DNA"/>
</dbReference>
<sequence>MSNPKNQRTFYLLQLLVSPLMKPPRKVENTQHVRDPDENLRMYREWFVLCIAFYFVHASQMQNMSQKLENIVKEYQLWHIAVQIILSCQKAFYRLITCSSSLFQI</sequence>
<evidence type="ECO:0000313" key="2">
    <source>
        <dbReference type="EMBL" id="CAL6053729.1"/>
    </source>
</evidence>